<sequence>MPVIGANQRLIRLMPSILAADFLRLGEQAREVAEAGADGLHIDVMDGLFVPNISIGIPVVAALRRAVDLPLDCHLMIVDPERYLEAFVTAGATHITVHVEACRHLHRTIQQIHDLGVTAGVALNPATSLTAIEDILPDLDLVLMMSVDPGFSGQTYIPRSTAKIARLRRILDECGLQHIELQVDGGISAANVADVVGAGATSIVAGTGVFNSLPIAETIQALRWAIQPHNS</sequence>
<evidence type="ECO:0000256" key="3">
    <source>
        <dbReference type="ARBA" id="ARBA00001941"/>
    </source>
</evidence>
<comment type="catalytic activity">
    <reaction evidence="1 10 11">
        <text>D-ribulose 5-phosphate = D-xylulose 5-phosphate</text>
        <dbReference type="Rhea" id="RHEA:13677"/>
        <dbReference type="ChEBI" id="CHEBI:57737"/>
        <dbReference type="ChEBI" id="CHEBI:58121"/>
        <dbReference type="EC" id="5.1.3.1"/>
    </reaction>
</comment>
<feature type="binding site" evidence="10 14">
    <location>
        <begin position="150"/>
        <end position="153"/>
    </location>
    <ligand>
        <name>substrate</name>
    </ligand>
</feature>
<dbReference type="EC" id="5.1.3.1" evidence="7 10"/>
<comment type="cofactor">
    <cofactor evidence="3">
        <name>Co(2+)</name>
        <dbReference type="ChEBI" id="CHEBI:48828"/>
    </cofactor>
</comment>
<organism evidence="15 16">
    <name type="scientific">Roseiflexus castenholzii (strain DSM 13941 / HLO8)</name>
    <dbReference type="NCBI Taxonomy" id="383372"/>
    <lineage>
        <taxon>Bacteria</taxon>
        <taxon>Bacillati</taxon>
        <taxon>Chloroflexota</taxon>
        <taxon>Chloroflexia</taxon>
        <taxon>Chloroflexales</taxon>
        <taxon>Roseiflexineae</taxon>
        <taxon>Roseiflexaceae</taxon>
        <taxon>Roseiflexus</taxon>
    </lineage>
</organism>
<dbReference type="GO" id="GO:0019323">
    <property type="term" value="P:pentose catabolic process"/>
    <property type="evidence" value="ECO:0007669"/>
    <property type="project" value="UniProtKB-UniRule"/>
</dbReference>
<comment type="cofactor">
    <cofactor evidence="10 13">
        <name>a divalent metal cation</name>
        <dbReference type="ChEBI" id="CHEBI:60240"/>
    </cofactor>
    <text evidence="10 13">Binds 1 divalent metal cation per subunit.</text>
</comment>
<dbReference type="Pfam" id="PF00834">
    <property type="entry name" value="Ribul_P_3_epim"/>
    <property type="match status" value="1"/>
</dbReference>
<evidence type="ECO:0000313" key="15">
    <source>
        <dbReference type="EMBL" id="ABU58144.1"/>
    </source>
</evidence>
<evidence type="ECO:0000256" key="9">
    <source>
        <dbReference type="ARBA" id="ARBA00023235"/>
    </source>
</evidence>
<dbReference type="NCBIfam" id="TIGR01163">
    <property type="entry name" value="rpe"/>
    <property type="match status" value="1"/>
</dbReference>
<keyword evidence="13" id="KW-0464">Manganese</keyword>
<keyword evidence="16" id="KW-1185">Reference proteome</keyword>
<comment type="cofactor">
    <cofactor evidence="2">
        <name>Mn(2+)</name>
        <dbReference type="ChEBI" id="CHEBI:29035"/>
    </cofactor>
</comment>
<reference evidence="15 16" key="1">
    <citation type="submission" date="2007-08" db="EMBL/GenBank/DDBJ databases">
        <title>Complete sequence of Roseiflexus castenholzii DSM 13941.</title>
        <authorList>
            <consortium name="US DOE Joint Genome Institute"/>
            <person name="Copeland A."/>
            <person name="Lucas S."/>
            <person name="Lapidus A."/>
            <person name="Barry K."/>
            <person name="Glavina del Rio T."/>
            <person name="Dalin E."/>
            <person name="Tice H."/>
            <person name="Pitluck S."/>
            <person name="Thompson L.S."/>
            <person name="Brettin T."/>
            <person name="Bruce D."/>
            <person name="Detter J.C."/>
            <person name="Han C."/>
            <person name="Tapia R."/>
            <person name="Schmutz J."/>
            <person name="Larimer F."/>
            <person name="Land M."/>
            <person name="Hauser L."/>
            <person name="Kyrpides N."/>
            <person name="Mikhailova N."/>
            <person name="Bryant D.A."/>
            <person name="Hanada S."/>
            <person name="Tsukatani Y."/>
            <person name="Richardson P."/>
        </authorList>
    </citation>
    <scope>NUCLEOTIDE SEQUENCE [LARGE SCALE GENOMIC DNA]</scope>
    <source>
        <strain evidence="16">DSM 13941 / HLO8</strain>
    </source>
</reference>
<dbReference type="FunFam" id="3.20.20.70:FF:000004">
    <property type="entry name" value="Ribulose-phosphate 3-epimerase"/>
    <property type="match status" value="1"/>
</dbReference>
<feature type="binding site" evidence="10 14">
    <location>
        <position position="16"/>
    </location>
    <ligand>
        <name>substrate</name>
    </ligand>
</feature>
<dbReference type="SUPFAM" id="SSF51366">
    <property type="entry name" value="Ribulose-phoshate binding barrel"/>
    <property type="match status" value="1"/>
</dbReference>
<evidence type="ECO:0000256" key="5">
    <source>
        <dbReference type="ARBA" id="ARBA00001954"/>
    </source>
</evidence>
<feature type="binding site" evidence="10 13">
    <location>
        <position position="184"/>
    </location>
    <ligand>
        <name>a divalent metal cation</name>
        <dbReference type="ChEBI" id="CHEBI:60240"/>
    </ligand>
</feature>
<comment type="similarity">
    <text evidence="6 10 11">Belongs to the ribulose-phosphate 3-epimerase family.</text>
</comment>
<dbReference type="AlphaFoldDB" id="A7NKX4"/>
<dbReference type="STRING" id="383372.Rcas_2057"/>
<dbReference type="InterPro" id="IPR026019">
    <property type="entry name" value="Ribul_P_3_epim"/>
</dbReference>
<evidence type="ECO:0000256" key="4">
    <source>
        <dbReference type="ARBA" id="ARBA00001947"/>
    </source>
</evidence>
<dbReference type="CDD" id="cd00429">
    <property type="entry name" value="RPE"/>
    <property type="match status" value="1"/>
</dbReference>
<feature type="binding site" evidence="10 14">
    <location>
        <position position="74"/>
    </location>
    <ligand>
        <name>substrate</name>
    </ligand>
</feature>
<feature type="binding site" evidence="10 13">
    <location>
        <position position="41"/>
    </location>
    <ligand>
        <name>a divalent metal cation</name>
        <dbReference type="ChEBI" id="CHEBI:60240"/>
    </ligand>
</feature>
<feature type="binding site" evidence="10 13">
    <location>
        <position position="43"/>
    </location>
    <ligand>
        <name>a divalent metal cation</name>
        <dbReference type="ChEBI" id="CHEBI:60240"/>
    </ligand>
</feature>
<proteinExistence type="inferred from homology"/>
<dbReference type="NCBIfam" id="NF004076">
    <property type="entry name" value="PRK05581.1-4"/>
    <property type="match status" value="1"/>
</dbReference>
<dbReference type="HOGENOM" id="CLU_054856_2_1_0"/>
<comment type="caution">
    <text evidence="10">Lacks conserved residue(s) required for the propagation of feature annotation.</text>
</comment>
<dbReference type="Proteomes" id="UP000000263">
    <property type="component" value="Chromosome"/>
</dbReference>
<feature type="active site" description="Proton acceptor" evidence="10 12">
    <location>
        <position position="43"/>
    </location>
</feature>
<dbReference type="eggNOG" id="COG0036">
    <property type="taxonomic scope" value="Bacteria"/>
</dbReference>
<evidence type="ECO:0000256" key="6">
    <source>
        <dbReference type="ARBA" id="ARBA00009541"/>
    </source>
</evidence>
<evidence type="ECO:0000256" key="14">
    <source>
        <dbReference type="PIRSR" id="PIRSR001461-3"/>
    </source>
</evidence>
<feature type="binding site" evidence="14">
    <location>
        <begin position="206"/>
        <end position="207"/>
    </location>
    <ligand>
        <name>substrate</name>
    </ligand>
</feature>
<feature type="binding site" evidence="14">
    <location>
        <position position="186"/>
    </location>
    <ligand>
        <name>substrate</name>
    </ligand>
</feature>
<gene>
    <name evidence="10" type="primary">rpe</name>
    <name evidence="15" type="ordered locus">Rcas_2057</name>
</gene>
<evidence type="ECO:0000256" key="13">
    <source>
        <dbReference type="PIRSR" id="PIRSR001461-2"/>
    </source>
</evidence>
<evidence type="ECO:0000256" key="10">
    <source>
        <dbReference type="HAMAP-Rule" id="MF_02227"/>
    </source>
</evidence>
<keyword evidence="13" id="KW-0170">Cobalt</keyword>
<dbReference type="GO" id="GO:0006098">
    <property type="term" value="P:pentose-phosphate shunt"/>
    <property type="evidence" value="ECO:0007669"/>
    <property type="project" value="UniProtKB-UniRule"/>
</dbReference>
<evidence type="ECO:0000256" key="7">
    <source>
        <dbReference type="ARBA" id="ARBA00013188"/>
    </source>
</evidence>
<comment type="pathway">
    <text evidence="10">Carbohydrate degradation.</text>
</comment>
<dbReference type="InterPro" id="IPR000056">
    <property type="entry name" value="Ribul_P_3_epim-like"/>
</dbReference>
<keyword evidence="10 11" id="KW-0119">Carbohydrate metabolism</keyword>
<dbReference type="RefSeq" id="WP_012120568.1">
    <property type="nucleotide sequence ID" value="NC_009767.1"/>
</dbReference>
<evidence type="ECO:0000256" key="8">
    <source>
        <dbReference type="ARBA" id="ARBA00022723"/>
    </source>
</evidence>
<dbReference type="GO" id="GO:0004750">
    <property type="term" value="F:D-ribulose-phosphate 3-epimerase activity"/>
    <property type="evidence" value="ECO:0007669"/>
    <property type="project" value="UniProtKB-UniRule"/>
</dbReference>
<evidence type="ECO:0000313" key="16">
    <source>
        <dbReference type="Proteomes" id="UP000000263"/>
    </source>
</evidence>
<dbReference type="InterPro" id="IPR011060">
    <property type="entry name" value="RibuloseP-bd_barrel"/>
</dbReference>
<dbReference type="EMBL" id="CP000804">
    <property type="protein sequence ID" value="ABU58144.1"/>
    <property type="molecule type" value="Genomic_DNA"/>
</dbReference>
<feature type="binding site" evidence="10 13">
    <location>
        <position position="74"/>
    </location>
    <ligand>
        <name>a divalent metal cation</name>
        <dbReference type="ChEBI" id="CHEBI:60240"/>
    </ligand>
</feature>
<dbReference type="KEGG" id="rca:Rcas_2057"/>
<feature type="binding site" evidence="10">
    <location>
        <begin position="184"/>
        <end position="186"/>
    </location>
    <ligand>
        <name>substrate</name>
    </ligand>
</feature>
<accession>A7NKX4</accession>
<comment type="cofactor">
    <cofactor evidence="5">
        <name>Fe(2+)</name>
        <dbReference type="ChEBI" id="CHEBI:29033"/>
    </cofactor>
</comment>
<comment type="cofactor">
    <cofactor evidence="4">
        <name>Zn(2+)</name>
        <dbReference type="ChEBI" id="CHEBI:29105"/>
    </cofactor>
</comment>
<dbReference type="InterPro" id="IPR013785">
    <property type="entry name" value="Aldolase_TIM"/>
</dbReference>
<feature type="active site" description="Proton donor" evidence="10 12">
    <location>
        <position position="184"/>
    </location>
</feature>
<evidence type="ECO:0000256" key="1">
    <source>
        <dbReference type="ARBA" id="ARBA00001782"/>
    </source>
</evidence>
<name>A7NKX4_ROSCS</name>
<protein>
    <recommendedName>
        <fullName evidence="7 10">Ribulose-phosphate 3-epimerase</fullName>
        <ecNumber evidence="7 10">5.1.3.1</ecNumber>
    </recommendedName>
</protein>
<keyword evidence="9 10" id="KW-0413">Isomerase</keyword>
<dbReference type="Gene3D" id="3.20.20.70">
    <property type="entry name" value="Aldolase class I"/>
    <property type="match status" value="1"/>
</dbReference>
<dbReference type="PROSITE" id="PS01085">
    <property type="entry name" value="RIBUL_P_3_EPIMER_1"/>
    <property type="match status" value="1"/>
</dbReference>
<dbReference type="PIRSF" id="PIRSF001461">
    <property type="entry name" value="RPE"/>
    <property type="match status" value="1"/>
</dbReference>
<comment type="function">
    <text evidence="10">Catalyzes the reversible epimerization of D-ribulose 5-phosphate to D-xylulose 5-phosphate.</text>
</comment>
<keyword evidence="8 10" id="KW-0479">Metal-binding</keyword>
<evidence type="ECO:0000256" key="2">
    <source>
        <dbReference type="ARBA" id="ARBA00001936"/>
    </source>
</evidence>
<evidence type="ECO:0000256" key="12">
    <source>
        <dbReference type="PIRSR" id="PIRSR001461-1"/>
    </source>
</evidence>
<dbReference type="GO" id="GO:0005737">
    <property type="term" value="C:cytoplasm"/>
    <property type="evidence" value="ECO:0007669"/>
    <property type="project" value="UniProtKB-ARBA"/>
</dbReference>
<dbReference type="PANTHER" id="PTHR11749">
    <property type="entry name" value="RIBULOSE-5-PHOSPHATE-3-EPIMERASE"/>
    <property type="match status" value="1"/>
</dbReference>
<dbReference type="HAMAP" id="MF_02227">
    <property type="entry name" value="RPE"/>
    <property type="match status" value="1"/>
</dbReference>
<keyword evidence="13" id="KW-0862">Zinc</keyword>
<evidence type="ECO:0000256" key="11">
    <source>
        <dbReference type="PIRNR" id="PIRNR001461"/>
    </source>
</evidence>
<dbReference type="GO" id="GO:0046872">
    <property type="term" value="F:metal ion binding"/>
    <property type="evidence" value="ECO:0007669"/>
    <property type="project" value="UniProtKB-UniRule"/>
</dbReference>